<reference evidence="2" key="1">
    <citation type="journal article" date="2019" name="Sci. Rep.">
        <title>Draft genome of Tanacetum cinerariifolium, the natural source of mosquito coil.</title>
        <authorList>
            <person name="Yamashiro T."/>
            <person name="Shiraishi A."/>
            <person name="Satake H."/>
            <person name="Nakayama K."/>
        </authorList>
    </citation>
    <scope>NUCLEOTIDE SEQUENCE</scope>
</reference>
<evidence type="ECO:0000313" key="2">
    <source>
        <dbReference type="EMBL" id="GFD06782.1"/>
    </source>
</evidence>
<accession>A0A699T8H5</accession>
<organism evidence="2">
    <name type="scientific">Tanacetum cinerariifolium</name>
    <name type="common">Dalmatian daisy</name>
    <name type="synonym">Chrysanthemum cinerariifolium</name>
    <dbReference type="NCBI Taxonomy" id="118510"/>
    <lineage>
        <taxon>Eukaryota</taxon>
        <taxon>Viridiplantae</taxon>
        <taxon>Streptophyta</taxon>
        <taxon>Embryophyta</taxon>
        <taxon>Tracheophyta</taxon>
        <taxon>Spermatophyta</taxon>
        <taxon>Magnoliopsida</taxon>
        <taxon>eudicotyledons</taxon>
        <taxon>Gunneridae</taxon>
        <taxon>Pentapetalae</taxon>
        <taxon>asterids</taxon>
        <taxon>campanulids</taxon>
        <taxon>Asterales</taxon>
        <taxon>Asteraceae</taxon>
        <taxon>Asteroideae</taxon>
        <taxon>Anthemideae</taxon>
        <taxon>Anthemidinae</taxon>
        <taxon>Tanacetum</taxon>
    </lineage>
</organism>
<feature type="non-terminal residue" evidence="2">
    <location>
        <position position="155"/>
    </location>
</feature>
<feature type="compositionally biased region" description="Polar residues" evidence="1">
    <location>
        <begin position="89"/>
        <end position="105"/>
    </location>
</feature>
<proteinExistence type="predicted"/>
<dbReference type="EMBL" id="BKCJ011227316">
    <property type="protein sequence ID" value="GFD06782.1"/>
    <property type="molecule type" value="Genomic_DNA"/>
</dbReference>
<dbReference type="AlphaFoldDB" id="A0A699T8H5"/>
<protein>
    <submittedName>
        <fullName evidence="2">Uncharacterized protein</fullName>
    </submittedName>
</protein>
<name>A0A699T8H5_TANCI</name>
<feature type="compositionally biased region" description="Low complexity" evidence="1">
    <location>
        <begin position="43"/>
        <end position="55"/>
    </location>
</feature>
<sequence>MNYEPVTTGNQTLNNIGIEINVNAGQAGQEKASDHEYILLPFMPSHSPLSSSTQSLDDKDADEVPGKGDEGVSKGSEIDDQERTDRSTQDVNTAGPSINTANTNINTDSLNINIVGSNDQSMPSLEETGIFDDVYDDREMGAEADINNLELSTIV</sequence>
<comment type="caution">
    <text evidence="2">The sequence shown here is derived from an EMBL/GenBank/DDBJ whole genome shotgun (WGS) entry which is preliminary data.</text>
</comment>
<evidence type="ECO:0000256" key="1">
    <source>
        <dbReference type="SAM" id="MobiDB-lite"/>
    </source>
</evidence>
<gene>
    <name evidence="2" type="ORF">Tci_878751</name>
</gene>
<feature type="compositionally biased region" description="Basic and acidic residues" evidence="1">
    <location>
        <begin position="56"/>
        <end position="72"/>
    </location>
</feature>
<feature type="region of interest" description="Disordered" evidence="1">
    <location>
        <begin position="43"/>
        <end position="105"/>
    </location>
</feature>